<evidence type="ECO:0000313" key="8">
    <source>
        <dbReference type="EMBL" id="AHG88813.1"/>
    </source>
</evidence>
<dbReference type="GO" id="GO:0009055">
    <property type="term" value="F:electron transfer activity"/>
    <property type="evidence" value="ECO:0007669"/>
    <property type="project" value="InterPro"/>
</dbReference>
<keyword evidence="2" id="KW-0813">Transport</keyword>
<proteinExistence type="predicted"/>
<dbReference type="Gene3D" id="2.60.40.420">
    <property type="entry name" value="Cupredoxins - blue copper proteins"/>
    <property type="match status" value="1"/>
</dbReference>
<dbReference type="InterPro" id="IPR028871">
    <property type="entry name" value="BlueCu_1_BS"/>
</dbReference>
<feature type="domain" description="Blue (type 1) copper" evidence="7">
    <location>
        <begin position="69"/>
        <end position="175"/>
    </location>
</feature>
<dbReference type="PANTHER" id="PTHR34192:SF10">
    <property type="entry name" value="PLASTOCYANIN MAJOR ISOFORM, CHLOROPLASTIC-RELATED"/>
    <property type="match status" value="1"/>
</dbReference>
<keyword evidence="5" id="KW-0186">Copper</keyword>
<name>W0RHD5_9BACT</name>
<dbReference type="AlphaFoldDB" id="W0RHD5"/>
<evidence type="ECO:0000313" key="9">
    <source>
        <dbReference type="Proteomes" id="UP000019151"/>
    </source>
</evidence>
<dbReference type="PROSITE" id="PS51257">
    <property type="entry name" value="PROKAR_LIPOPROTEIN"/>
    <property type="match status" value="1"/>
</dbReference>
<keyword evidence="9" id="KW-1185">Reference proteome</keyword>
<evidence type="ECO:0000256" key="5">
    <source>
        <dbReference type="ARBA" id="ARBA00023008"/>
    </source>
</evidence>
<dbReference type="STRING" id="861299.J421_1276"/>
<dbReference type="Pfam" id="PF00127">
    <property type="entry name" value="Copper-bind"/>
    <property type="match status" value="1"/>
</dbReference>
<dbReference type="Proteomes" id="UP000019151">
    <property type="component" value="Chromosome"/>
</dbReference>
<dbReference type="PANTHER" id="PTHR34192">
    <property type="entry name" value="PLASTOCYANIN MAJOR ISOFORM, CHLOROPLASTIC-RELATED"/>
    <property type="match status" value="1"/>
</dbReference>
<keyword evidence="3" id="KW-0479">Metal-binding</keyword>
<dbReference type="EMBL" id="CP007128">
    <property type="protein sequence ID" value="AHG88813.1"/>
    <property type="molecule type" value="Genomic_DNA"/>
</dbReference>
<dbReference type="OrthoDB" id="680163at2"/>
<dbReference type="HOGENOM" id="CLU_084115_0_0_0"/>
<evidence type="ECO:0000259" key="7">
    <source>
        <dbReference type="Pfam" id="PF00127"/>
    </source>
</evidence>
<dbReference type="GO" id="GO:0016020">
    <property type="term" value="C:membrane"/>
    <property type="evidence" value="ECO:0007669"/>
    <property type="project" value="UniProtKB-SubCell"/>
</dbReference>
<keyword evidence="6" id="KW-0472">Membrane</keyword>
<accession>W0RHD5</accession>
<evidence type="ECO:0000256" key="1">
    <source>
        <dbReference type="ARBA" id="ARBA00004370"/>
    </source>
</evidence>
<comment type="subcellular location">
    <subcellularLocation>
        <location evidence="1">Membrane</location>
    </subcellularLocation>
</comment>
<dbReference type="InterPro" id="IPR008972">
    <property type="entry name" value="Cupredoxin"/>
</dbReference>
<dbReference type="PROSITE" id="PS00196">
    <property type="entry name" value="COPPER_BLUE"/>
    <property type="match status" value="1"/>
</dbReference>
<evidence type="ECO:0000256" key="6">
    <source>
        <dbReference type="ARBA" id="ARBA00023136"/>
    </source>
</evidence>
<dbReference type="RefSeq" id="WP_148306183.1">
    <property type="nucleotide sequence ID" value="NZ_CP007128.1"/>
</dbReference>
<reference evidence="8 9" key="1">
    <citation type="journal article" date="2014" name="Genome Announc.">
        <title>Genome Sequence and Methylome of Soil Bacterium Gemmatirosa kalamazoonensis KBS708T, a Member of the Rarely Cultivated Gemmatimonadetes Phylum.</title>
        <authorList>
            <person name="Debruyn J.M."/>
            <person name="Radosevich M."/>
            <person name="Wommack K.E."/>
            <person name="Polson S.W."/>
            <person name="Hauser L.J."/>
            <person name="Fawaz M.N."/>
            <person name="Korlach J."/>
            <person name="Tsai Y.C."/>
        </authorList>
    </citation>
    <scope>NUCLEOTIDE SEQUENCE [LARGE SCALE GENOMIC DNA]</scope>
    <source>
        <strain evidence="8 9">KBS708</strain>
    </source>
</reference>
<dbReference type="SUPFAM" id="SSF49503">
    <property type="entry name" value="Cupredoxins"/>
    <property type="match status" value="1"/>
</dbReference>
<dbReference type="InterPro" id="IPR000923">
    <property type="entry name" value="BlueCu_1"/>
</dbReference>
<evidence type="ECO:0000256" key="3">
    <source>
        <dbReference type="ARBA" id="ARBA00022723"/>
    </source>
</evidence>
<dbReference type="KEGG" id="gba:J421_1276"/>
<keyword evidence="4" id="KW-0249">Electron transport</keyword>
<sequence>MRFYAYAFAASALVLGACGGGDNKAADTSAAAAPAATPDTTAAATAAPATSTTAAGTATAAPITGNTVEVKMIGDAQGYRFDPANVTIKKGDGVKFTMVSGGPHNVAFDPAGIPAGADAQLDANMSDKMAELSSNMKTNPGDAITVSFANVPAGTYNYHCTPHLAMGMKGTITVQ</sequence>
<organism evidence="8 9">
    <name type="scientific">Gemmatirosa kalamazoonensis</name>
    <dbReference type="NCBI Taxonomy" id="861299"/>
    <lineage>
        <taxon>Bacteria</taxon>
        <taxon>Pseudomonadati</taxon>
        <taxon>Gemmatimonadota</taxon>
        <taxon>Gemmatimonadia</taxon>
        <taxon>Gemmatimonadales</taxon>
        <taxon>Gemmatimonadaceae</taxon>
        <taxon>Gemmatirosa</taxon>
    </lineage>
</organism>
<dbReference type="eggNOG" id="COG3794">
    <property type="taxonomic scope" value="Bacteria"/>
</dbReference>
<evidence type="ECO:0000256" key="2">
    <source>
        <dbReference type="ARBA" id="ARBA00022448"/>
    </source>
</evidence>
<dbReference type="GO" id="GO:0005507">
    <property type="term" value="F:copper ion binding"/>
    <property type="evidence" value="ECO:0007669"/>
    <property type="project" value="InterPro"/>
</dbReference>
<protein>
    <submittedName>
        <fullName evidence="8">Blue (Type 1) copper domain protein</fullName>
    </submittedName>
</protein>
<dbReference type="InParanoid" id="W0RHD5"/>
<gene>
    <name evidence="8" type="ORF">J421_1276</name>
</gene>
<evidence type="ECO:0000256" key="4">
    <source>
        <dbReference type="ARBA" id="ARBA00022982"/>
    </source>
</evidence>